<comment type="caution">
    <text evidence="2">The sequence shown here is derived from an EMBL/GenBank/DDBJ whole genome shotgun (WGS) entry which is preliminary data.</text>
</comment>
<evidence type="ECO:0000256" key="1">
    <source>
        <dbReference type="SAM" id="Phobius"/>
    </source>
</evidence>
<keyword evidence="1" id="KW-0812">Transmembrane</keyword>
<dbReference type="EMBL" id="JASCZI010032194">
    <property type="protein sequence ID" value="MED6127989.1"/>
    <property type="molecule type" value="Genomic_DNA"/>
</dbReference>
<organism evidence="2 3">
    <name type="scientific">Stylosanthes scabra</name>
    <dbReference type="NCBI Taxonomy" id="79078"/>
    <lineage>
        <taxon>Eukaryota</taxon>
        <taxon>Viridiplantae</taxon>
        <taxon>Streptophyta</taxon>
        <taxon>Embryophyta</taxon>
        <taxon>Tracheophyta</taxon>
        <taxon>Spermatophyta</taxon>
        <taxon>Magnoliopsida</taxon>
        <taxon>eudicotyledons</taxon>
        <taxon>Gunneridae</taxon>
        <taxon>Pentapetalae</taxon>
        <taxon>rosids</taxon>
        <taxon>fabids</taxon>
        <taxon>Fabales</taxon>
        <taxon>Fabaceae</taxon>
        <taxon>Papilionoideae</taxon>
        <taxon>50 kb inversion clade</taxon>
        <taxon>dalbergioids sensu lato</taxon>
        <taxon>Dalbergieae</taxon>
        <taxon>Pterocarpus clade</taxon>
        <taxon>Stylosanthes</taxon>
    </lineage>
</organism>
<accession>A0ABU6RVN4</accession>
<evidence type="ECO:0000313" key="3">
    <source>
        <dbReference type="Proteomes" id="UP001341840"/>
    </source>
</evidence>
<sequence>MLASMLLSLKISSVPQSPIIFLYATGIFLVLLLRFFDNTPVVIKVLSAEAAQDRKHFQQEHCFIVSFGYLKWIWATRKTKTRRRIIVDIMY</sequence>
<dbReference type="Proteomes" id="UP001341840">
    <property type="component" value="Unassembled WGS sequence"/>
</dbReference>
<keyword evidence="1" id="KW-1133">Transmembrane helix</keyword>
<name>A0ABU6RVN4_9FABA</name>
<protein>
    <submittedName>
        <fullName evidence="2">Uncharacterized protein</fullName>
    </submittedName>
</protein>
<reference evidence="2 3" key="1">
    <citation type="journal article" date="2023" name="Plants (Basel)">
        <title>Bridging the Gap: Combining Genomics and Transcriptomics Approaches to Understand Stylosanthes scabra, an Orphan Legume from the Brazilian Caatinga.</title>
        <authorList>
            <person name="Ferreira-Neto J.R.C."/>
            <person name="da Silva M.D."/>
            <person name="Binneck E."/>
            <person name="de Melo N.F."/>
            <person name="da Silva R.H."/>
            <person name="de Melo A.L.T.M."/>
            <person name="Pandolfi V."/>
            <person name="Bustamante F.O."/>
            <person name="Brasileiro-Vidal A.C."/>
            <person name="Benko-Iseppon A.M."/>
        </authorList>
    </citation>
    <scope>NUCLEOTIDE SEQUENCE [LARGE SCALE GENOMIC DNA]</scope>
    <source>
        <tissue evidence="2">Leaves</tissue>
    </source>
</reference>
<keyword evidence="1" id="KW-0472">Membrane</keyword>
<feature type="transmembrane region" description="Helical" evidence="1">
    <location>
        <begin position="20"/>
        <end position="36"/>
    </location>
</feature>
<evidence type="ECO:0000313" key="2">
    <source>
        <dbReference type="EMBL" id="MED6127989.1"/>
    </source>
</evidence>
<gene>
    <name evidence="2" type="ORF">PIB30_093346</name>
</gene>
<keyword evidence="3" id="KW-1185">Reference proteome</keyword>
<proteinExistence type="predicted"/>